<dbReference type="Pfam" id="PF18592">
    <property type="entry name" value="Tho1_MOS11_C"/>
    <property type="match status" value="1"/>
</dbReference>
<evidence type="ECO:0000313" key="3">
    <source>
        <dbReference type="EMBL" id="KAL3642534.1"/>
    </source>
</evidence>
<evidence type="ECO:0000259" key="2">
    <source>
        <dbReference type="Pfam" id="PF18592"/>
    </source>
</evidence>
<comment type="caution">
    <text evidence="3">The sequence shown here is derived from an EMBL/GenBank/DDBJ whole genome shotgun (WGS) entry which is preliminary data.</text>
</comment>
<keyword evidence="4" id="KW-1185">Reference proteome</keyword>
<gene>
    <name evidence="3" type="ORF">CASFOL_013349</name>
</gene>
<sequence length="198" mass="20690">MATATVSKVENPNNPTDLNLAPPSIEDASPTQLPPASVAGSDESKGEPAATETAEKSSDVDAGGAVTDVQKKMKRAERFGTPVNLSEEEKRNSRAERFGAGPATKGTDSSNQSEELKKIARAERFGVVKSTTADEEVKKKARLSRFGSSPPTDPAEEDKKKARALRFSQPDSSSKANGEGNIKANTTVTVASKAGGGT</sequence>
<dbReference type="AlphaFoldDB" id="A0ABD3DNL2"/>
<feature type="compositionally biased region" description="Polar residues" evidence="1">
    <location>
        <begin position="1"/>
        <end position="17"/>
    </location>
</feature>
<feature type="region of interest" description="Disordered" evidence="1">
    <location>
        <begin position="1"/>
        <end position="114"/>
    </location>
</feature>
<dbReference type="PANTHER" id="PTHR47701:SF2">
    <property type="entry name" value="PROTEIN MODIFIER OF SNC1 11"/>
    <property type="match status" value="1"/>
</dbReference>
<evidence type="ECO:0000256" key="1">
    <source>
        <dbReference type="SAM" id="MobiDB-lite"/>
    </source>
</evidence>
<dbReference type="InterPro" id="IPR040746">
    <property type="entry name" value="THO1_MOS11_C"/>
</dbReference>
<organism evidence="3 4">
    <name type="scientific">Castilleja foliolosa</name>
    <dbReference type="NCBI Taxonomy" id="1961234"/>
    <lineage>
        <taxon>Eukaryota</taxon>
        <taxon>Viridiplantae</taxon>
        <taxon>Streptophyta</taxon>
        <taxon>Embryophyta</taxon>
        <taxon>Tracheophyta</taxon>
        <taxon>Spermatophyta</taxon>
        <taxon>Magnoliopsida</taxon>
        <taxon>eudicotyledons</taxon>
        <taxon>Gunneridae</taxon>
        <taxon>Pentapetalae</taxon>
        <taxon>asterids</taxon>
        <taxon>lamiids</taxon>
        <taxon>Lamiales</taxon>
        <taxon>Orobanchaceae</taxon>
        <taxon>Pedicularideae</taxon>
        <taxon>Castillejinae</taxon>
        <taxon>Castilleja</taxon>
    </lineage>
</organism>
<dbReference type="InterPro" id="IPR044209">
    <property type="entry name" value="MOS11"/>
</dbReference>
<proteinExistence type="predicted"/>
<reference evidence="4" key="1">
    <citation type="journal article" date="2024" name="IScience">
        <title>Strigolactones Initiate the Formation of Haustorium-like Structures in Castilleja.</title>
        <authorList>
            <person name="Buerger M."/>
            <person name="Peterson D."/>
            <person name="Chory J."/>
        </authorList>
    </citation>
    <scope>NUCLEOTIDE SEQUENCE [LARGE SCALE GENOMIC DNA]</scope>
</reference>
<name>A0ABD3DNL2_9LAMI</name>
<dbReference type="PANTHER" id="PTHR47701">
    <property type="entry name" value="PROTEIN MODIFIER OF SNC1 11"/>
    <property type="match status" value="1"/>
</dbReference>
<dbReference type="Proteomes" id="UP001632038">
    <property type="component" value="Unassembled WGS sequence"/>
</dbReference>
<feature type="region of interest" description="Disordered" evidence="1">
    <location>
        <begin position="129"/>
        <end position="198"/>
    </location>
</feature>
<dbReference type="EMBL" id="JAVIJP010000016">
    <property type="protein sequence ID" value="KAL3642534.1"/>
    <property type="molecule type" value="Genomic_DNA"/>
</dbReference>
<evidence type="ECO:0000313" key="4">
    <source>
        <dbReference type="Proteomes" id="UP001632038"/>
    </source>
</evidence>
<feature type="domain" description="THO1-MOS11 C-terminal" evidence="2">
    <location>
        <begin position="65"/>
        <end position="99"/>
    </location>
</feature>
<feature type="compositionally biased region" description="Basic and acidic residues" evidence="1">
    <location>
        <begin position="87"/>
        <end position="97"/>
    </location>
</feature>
<protein>
    <recommendedName>
        <fullName evidence="2">THO1-MOS11 C-terminal domain-containing protein</fullName>
    </recommendedName>
</protein>
<accession>A0ABD3DNL2</accession>